<proteinExistence type="predicted"/>
<organism evidence="3 4">
    <name type="scientific">Bacteroides fragilis</name>
    <dbReference type="NCBI Taxonomy" id="817"/>
    <lineage>
        <taxon>Bacteria</taxon>
        <taxon>Pseudomonadati</taxon>
        <taxon>Bacteroidota</taxon>
        <taxon>Bacteroidia</taxon>
        <taxon>Bacteroidales</taxon>
        <taxon>Bacteroidaceae</taxon>
        <taxon>Bacteroides</taxon>
    </lineage>
</organism>
<dbReference type="AlphaFoldDB" id="A0A413JTD8"/>
<name>A0A413JTD8_BACFG</name>
<evidence type="ECO:0000256" key="1">
    <source>
        <dbReference type="SAM" id="MobiDB-lite"/>
    </source>
</evidence>
<evidence type="ECO:0000256" key="2">
    <source>
        <dbReference type="SAM" id="Phobius"/>
    </source>
</evidence>
<evidence type="ECO:0000313" key="3">
    <source>
        <dbReference type="EMBL" id="RGY65294.1"/>
    </source>
</evidence>
<feature type="region of interest" description="Disordered" evidence="1">
    <location>
        <begin position="124"/>
        <end position="146"/>
    </location>
</feature>
<keyword evidence="2" id="KW-0812">Transmembrane</keyword>
<dbReference type="EMBL" id="QSDG01000024">
    <property type="protein sequence ID" value="RGY65294.1"/>
    <property type="molecule type" value="Genomic_DNA"/>
</dbReference>
<accession>A0A413JTD8</accession>
<protein>
    <recommendedName>
        <fullName evidence="5">Transmembrane protein</fullName>
    </recommendedName>
</protein>
<dbReference type="Proteomes" id="UP000284614">
    <property type="component" value="Unassembled WGS sequence"/>
</dbReference>
<evidence type="ECO:0008006" key="5">
    <source>
        <dbReference type="Google" id="ProtNLM"/>
    </source>
</evidence>
<gene>
    <name evidence="3" type="ORF">DXA27_20220</name>
</gene>
<keyword evidence="2" id="KW-1133">Transmembrane helix</keyword>
<reference evidence="3 4" key="1">
    <citation type="submission" date="2018-08" db="EMBL/GenBank/DDBJ databases">
        <title>A genome reference for cultivated species of the human gut microbiota.</title>
        <authorList>
            <person name="Zou Y."/>
            <person name="Xue W."/>
            <person name="Luo G."/>
        </authorList>
    </citation>
    <scope>NUCLEOTIDE SEQUENCE [LARGE SCALE GENOMIC DNA]</scope>
    <source>
        <strain evidence="3 4">OF01-1</strain>
    </source>
</reference>
<keyword evidence="2" id="KW-0472">Membrane</keyword>
<dbReference type="RefSeq" id="WP_121963974.1">
    <property type="nucleotide sequence ID" value="NZ_QSOR01000018.1"/>
</dbReference>
<feature type="transmembrane region" description="Helical" evidence="2">
    <location>
        <begin position="6"/>
        <end position="25"/>
    </location>
</feature>
<sequence length="195" mass="21823">MATGTIIFLVLIAVLVLVLGVAVIWQCCNIRNLIDESAKESRNDIYGTYSSLKHLLVKYIGESKKDLSPDSENASKSSLCPLDLDSTRSLRDCLEDICKFYGIPVHLLARGMQEAGKELNLKSESVSKSGLSPESATPNGTITPPSSLSDIELRKYCIEQTRKDQVYLRIEDAQRLYEYILNGRQERKEESNGEF</sequence>
<evidence type="ECO:0000313" key="4">
    <source>
        <dbReference type="Proteomes" id="UP000284614"/>
    </source>
</evidence>
<comment type="caution">
    <text evidence="3">The sequence shown here is derived from an EMBL/GenBank/DDBJ whole genome shotgun (WGS) entry which is preliminary data.</text>
</comment>